<proteinExistence type="predicted"/>
<dbReference type="Proteomes" id="UP001501637">
    <property type="component" value="Unassembled WGS sequence"/>
</dbReference>
<evidence type="ECO:0008006" key="4">
    <source>
        <dbReference type="Google" id="ProtNLM"/>
    </source>
</evidence>
<accession>A0ABP6MJR9</accession>
<gene>
    <name evidence="2" type="ORF">GCM10010449_40220</name>
</gene>
<organism evidence="2 3">
    <name type="scientific">Streptomyces rectiviolaceus</name>
    <dbReference type="NCBI Taxonomy" id="332591"/>
    <lineage>
        <taxon>Bacteria</taxon>
        <taxon>Bacillati</taxon>
        <taxon>Actinomycetota</taxon>
        <taxon>Actinomycetes</taxon>
        <taxon>Kitasatosporales</taxon>
        <taxon>Streptomycetaceae</taxon>
        <taxon>Streptomyces</taxon>
    </lineage>
</organism>
<name>A0ABP6MJR9_9ACTN</name>
<evidence type="ECO:0000256" key="1">
    <source>
        <dbReference type="SAM" id="MobiDB-lite"/>
    </source>
</evidence>
<reference evidence="3" key="1">
    <citation type="journal article" date="2019" name="Int. J. Syst. Evol. Microbiol.">
        <title>The Global Catalogue of Microorganisms (GCM) 10K type strain sequencing project: providing services to taxonomists for standard genome sequencing and annotation.</title>
        <authorList>
            <consortium name="The Broad Institute Genomics Platform"/>
            <consortium name="The Broad Institute Genome Sequencing Center for Infectious Disease"/>
            <person name="Wu L."/>
            <person name="Ma J."/>
        </authorList>
    </citation>
    <scope>NUCLEOTIDE SEQUENCE [LARGE SCALE GENOMIC DNA]</scope>
    <source>
        <strain evidence="3">JCM 9092</strain>
    </source>
</reference>
<keyword evidence="3" id="KW-1185">Reference proteome</keyword>
<dbReference type="RefSeq" id="WP_344522369.1">
    <property type="nucleotide sequence ID" value="NZ_BAAAUG010000069.1"/>
</dbReference>
<evidence type="ECO:0000313" key="3">
    <source>
        <dbReference type="Proteomes" id="UP001501637"/>
    </source>
</evidence>
<comment type="caution">
    <text evidence="2">The sequence shown here is derived from an EMBL/GenBank/DDBJ whole genome shotgun (WGS) entry which is preliminary data.</text>
</comment>
<evidence type="ECO:0000313" key="2">
    <source>
        <dbReference type="EMBL" id="GAA3113982.1"/>
    </source>
</evidence>
<protein>
    <recommendedName>
        <fullName evidence="4">CsbD-like domain-containing protein</fullName>
    </recommendedName>
</protein>
<feature type="region of interest" description="Disordered" evidence="1">
    <location>
        <begin position="32"/>
        <end position="51"/>
    </location>
</feature>
<sequence length="51" mass="5989">MGWVKARVRQVLGRKKEVDGIALRDEPLRAEGVHEKQRGREEEQIRRGVHE</sequence>
<dbReference type="EMBL" id="BAAAUG010000069">
    <property type="protein sequence ID" value="GAA3113982.1"/>
    <property type="molecule type" value="Genomic_DNA"/>
</dbReference>